<dbReference type="InterPro" id="IPR050266">
    <property type="entry name" value="AB_hydrolase_sf"/>
</dbReference>
<evidence type="ECO:0000313" key="2">
    <source>
        <dbReference type="EMBL" id="THY72622.1"/>
    </source>
</evidence>
<protein>
    <submittedName>
        <fullName evidence="2">Alpha/beta-hydrolase</fullName>
    </submittedName>
</protein>
<dbReference type="GO" id="GO:0016020">
    <property type="term" value="C:membrane"/>
    <property type="evidence" value="ECO:0007669"/>
    <property type="project" value="TreeGrafter"/>
</dbReference>
<dbReference type="SUPFAM" id="SSF53474">
    <property type="entry name" value="alpha/beta-Hydrolases"/>
    <property type="match status" value="1"/>
</dbReference>
<organism evidence="2 3">
    <name type="scientific">Aureobasidium pullulans</name>
    <name type="common">Black yeast</name>
    <name type="synonym">Pullularia pullulans</name>
    <dbReference type="NCBI Taxonomy" id="5580"/>
    <lineage>
        <taxon>Eukaryota</taxon>
        <taxon>Fungi</taxon>
        <taxon>Dikarya</taxon>
        <taxon>Ascomycota</taxon>
        <taxon>Pezizomycotina</taxon>
        <taxon>Dothideomycetes</taxon>
        <taxon>Dothideomycetidae</taxon>
        <taxon>Dothideales</taxon>
        <taxon>Saccotheciaceae</taxon>
        <taxon>Aureobasidium</taxon>
    </lineage>
</organism>
<dbReference type="PANTHER" id="PTHR43798:SF33">
    <property type="entry name" value="HYDROLASE, PUTATIVE (AFU_ORTHOLOGUE AFUA_2G14860)-RELATED"/>
    <property type="match status" value="1"/>
</dbReference>
<accession>A0AB38LUH3</accession>
<feature type="domain" description="AB hydrolase-1" evidence="1">
    <location>
        <begin position="114"/>
        <end position="400"/>
    </location>
</feature>
<dbReference type="Gene3D" id="3.40.50.1820">
    <property type="entry name" value="alpha/beta hydrolase"/>
    <property type="match status" value="1"/>
</dbReference>
<dbReference type="EMBL" id="QZBJ01000044">
    <property type="protein sequence ID" value="THY72622.1"/>
    <property type="molecule type" value="Genomic_DNA"/>
</dbReference>
<reference evidence="2 3" key="1">
    <citation type="submission" date="2018-10" db="EMBL/GenBank/DDBJ databases">
        <title>Fifty Aureobasidium pullulans genomes reveal a recombining polyextremotolerant generalist.</title>
        <authorList>
            <person name="Gostincar C."/>
            <person name="Turk M."/>
            <person name="Zajc J."/>
            <person name="Gunde-Cimerman N."/>
        </authorList>
    </citation>
    <scope>NUCLEOTIDE SEQUENCE [LARGE SCALE GENOMIC DNA]</scope>
    <source>
        <strain evidence="2 3">EXF-4256</strain>
    </source>
</reference>
<sequence length="415" mass="46788">MVQQIPQIPIVLASQQRYDFCSQRSSPNNLPRTRVSGSINTTKSLRGTSLKQRVVRKLMLTLYQNWTCQFNEGLDTSDVANTSYVHMMKNVKLPVSGTTYRYAINPPLEKEKPYLLFLHGFPETSYSWVNQIEYFTRRGYGIIAPDLLGTGGTDKPVKLEAYSLRTMASEIAELLDCEGLDKVVAVSHDLGSFLISRFYTYQSQYLSALAILDIGYNAPGTDLNQTYVEAYNNYSQATFGYPVLGYWDYFDEPDAHVLLDAHLDSLYSLMYSSDTPKVMVENFNTIGALQEWLAADRRAEFGNDFITNSTREQWKTITRAQGGLEAGLKWYKSYLRGINSADEDEIRSMSGVVEQPSLFIGAEKDSVGIPSEQLLSTLPFAPGMQIRTVSAGHFLHIEKADEVNEVLYSFIQSLQ</sequence>
<dbReference type="PRINTS" id="PR00412">
    <property type="entry name" value="EPOXHYDRLASE"/>
</dbReference>
<dbReference type="InterPro" id="IPR000073">
    <property type="entry name" value="AB_hydrolase_1"/>
</dbReference>
<evidence type="ECO:0000313" key="3">
    <source>
        <dbReference type="Proteomes" id="UP000305064"/>
    </source>
</evidence>
<dbReference type="AlphaFoldDB" id="A0AB38LUH3"/>
<name>A0AB38LUH3_AURPU</name>
<dbReference type="PANTHER" id="PTHR43798">
    <property type="entry name" value="MONOACYLGLYCEROL LIPASE"/>
    <property type="match status" value="1"/>
</dbReference>
<dbReference type="GO" id="GO:0046464">
    <property type="term" value="P:acylglycerol catabolic process"/>
    <property type="evidence" value="ECO:0007669"/>
    <property type="project" value="TreeGrafter"/>
</dbReference>
<dbReference type="Pfam" id="PF00561">
    <property type="entry name" value="Abhydrolase_1"/>
    <property type="match status" value="1"/>
</dbReference>
<comment type="caution">
    <text evidence="2">The sequence shown here is derived from an EMBL/GenBank/DDBJ whole genome shotgun (WGS) entry which is preliminary data.</text>
</comment>
<gene>
    <name evidence="2" type="ORF">D6C94_06499</name>
</gene>
<dbReference type="InterPro" id="IPR000639">
    <property type="entry name" value="Epox_hydrolase-like"/>
</dbReference>
<evidence type="ECO:0000259" key="1">
    <source>
        <dbReference type="Pfam" id="PF00561"/>
    </source>
</evidence>
<proteinExistence type="predicted"/>
<dbReference type="Proteomes" id="UP000305064">
    <property type="component" value="Unassembled WGS sequence"/>
</dbReference>
<dbReference type="GO" id="GO:0047372">
    <property type="term" value="F:monoacylglycerol lipase activity"/>
    <property type="evidence" value="ECO:0007669"/>
    <property type="project" value="TreeGrafter"/>
</dbReference>
<dbReference type="InterPro" id="IPR029058">
    <property type="entry name" value="AB_hydrolase_fold"/>
</dbReference>